<evidence type="ECO:0000313" key="1">
    <source>
        <dbReference type="EMBL" id="CAB4613030.1"/>
    </source>
</evidence>
<sequence length="189" mass="19485">METTPNTNPSIRRHLVRLGISLATVLTAGFGVVTAASGAMFTDTEAASMDVSSGWVDITASGTNVVALSNLKPGDVFFRSMNLTNAGSLDFKYAISTVRPTGAGAPLVDAIMVETWKMADATSCTAASFNTGTLIAPSSTLTALQVSNQLMTPASSHTVCFRFSLPISTPNAVAGKTATVTMTIASEQA</sequence>
<dbReference type="AlphaFoldDB" id="A0A6J6HIS2"/>
<reference evidence="1" key="1">
    <citation type="submission" date="2020-05" db="EMBL/GenBank/DDBJ databases">
        <authorList>
            <person name="Chiriac C."/>
            <person name="Salcher M."/>
            <person name="Ghai R."/>
            <person name="Kavagutti S V."/>
        </authorList>
    </citation>
    <scope>NUCLEOTIDE SEQUENCE</scope>
</reference>
<dbReference type="Pfam" id="PF12389">
    <property type="entry name" value="Peptidase_M73"/>
    <property type="match status" value="1"/>
</dbReference>
<name>A0A6J6HIS2_9ZZZZ</name>
<gene>
    <name evidence="1" type="ORF">UFOPK1874_00552</name>
</gene>
<organism evidence="1">
    <name type="scientific">freshwater metagenome</name>
    <dbReference type="NCBI Taxonomy" id="449393"/>
    <lineage>
        <taxon>unclassified sequences</taxon>
        <taxon>metagenomes</taxon>
        <taxon>ecological metagenomes</taxon>
    </lineage>
</organism>
<dbReference type="InterPro" id="IPR022121">
    <property type="entry name" value="Peptidase_M73_camelysin"/>
</dbReference>
<protein>
    <submittedName>
        <fullName evidence="1">Unannotated protein</fullName>
    </submittedName>
</protein>
<proteinExistence type="predicted"/>
<dbReference type="EMBL" id="CAEZUX010000046">
    <property type="protein sequence ID" value="CAB4613030.1"/>
    <property type="molecule type" value="Genomic_DNA"/>
</dbReference>
<accession>A0A6J6HIS2</accession>